<keyword evidence="1" id="KW-1133">Transmembrane helix</keyword>
<dbReference type="EMBL" id="MZ089781">
    <property type="protein sequence ID" value="QXN75176.1"/>
    <property type="molecule type" value="Genomic_DNA"/>
</dbReference>
<name>A0A8F5RBT3_9VIRU</name>
<evidence type="ECO:0000256" key="1">
    <source>
        <dbReference type="SAM" id="Phobius"/>
    </source>
</evidence>
<sequence>MKEEIQQLLSTLKRLPPKLRLFAIIIVAILGVLIAYFSVSCGTVTKKSFCSPEGCYVFTDSIGVSRPNIYY</sequence>
<organism evidence="2">
    <name type="scientific">Microvirus mar35</name>
    <dbReference type="NCBI Taxonomy" id="2851169"/>
    <lineage>
        <taxon>Viruses</taxon>
        <taxon>Monodnaviria</taxon>
        <taxon>Sangervirae</taxon>
        <taxon>Phixviricota</taxon>
        <taxon>Malgrandaviricetes</taxon>
        <taxon>Petitvirales</taxon>
        <taxon>Microviridae</taxon>
    </lineage>
</organism>
<proteinExistence type="predicted"/>
<reference evidence="2" key="1">
    <citation type="submission" date="2021-04" db="EMBL/GenBank/DDBJ databases">
        <title>Genomes of microviruses identified in yellow-bellied marmot fecal samples.</title>
        <authorList>
            <person name="Varsani A."/>
            <person name="Kraberger S."/>
            <person name="Chatterjee A."/>
            <person name="Richet C."/>
            <person name="Fontenele R.S."/>
            <person name="Schmidlin K."/>
            <person name="Blumstein D.T."/>
        </authorList>
    </citation>
    <scope>NUCLEOTIDE SEQUENCE</scope>
    <source>
        <strain evidence="2">Mar35</strain>
    </source>
</reference>
<keyword evidence="1" id="KW-0812">Transmembrane</keyword>
<accession>A0A8F5RBT3</accession>
<evidence type="ECO:0000313" key="2">
    <source>
        <dbReference type="EMBL" id="QXN75176.1"/>
    </source>
</evidence>
<protein>
    <submittedName>
        <fullName evidence="2">Uncharacterized protein</fullName>
    </submittedName>
</protein>
<keyword evidence="1" id="KW-0472">Membrane</keyword>
<feature type="transmembrane region" description="Helical" evidence="1">
    <location>
        <begin position="21"/>
        <end position="39"/>
    </location>
</feature>